<gene>
    <name evidence="1" type="ORF">ORM20_00001</name>
</gene>
<reference evidence="1" key="1">
    <citation type="submission" date="2022-10" db="EMBL/GenBank/DDBJ databases">
        <authorList>
            <person name="Meaden S."/>
        </authorList>
    </citation>
    <scope>NUCLEOTIDE SEQUENCE</scope>
</reference>
<dbReference type="GO" id="GO:0006508">
    <property type="term" value="P:proteolysis"/>
    <property type="evidence" value="ECO:0007669"/>
    <property type="project" value="UniProtKB-KW"/>
</dbReference>
<sequence>MTILERTSLGKDKPVRLKLFSESTSVSSDLKCFAEAAEGGKKQYYIEGIFAQADKPNRNRRVYPKEVLFENVEQYIDQKVKARLAYGELDHPAERVQVHMNDVSHLITELWFEGSNVMGRAIIASTPKGQIVKDLMDIGGQISVSTRGLGQSTKINEGLEKMEMFHMTAIDIVSYPSGIDCFPRGFQEGVEYLVENGHMTKVAASKIIHETDTRVSAAEFSKALKQIMKGI</sequence>
<keyword evidence="1" id="KW-0645">Protease</keyword>
<organism evidence="1">
    <name type="scientific">Ochrobactrum phage ORM_20</name>
    <dbReference type="NCBI Taxonomy" id="2985243"/>
    <lineage>
        <taxon>Viruses</taxon>
    </lineage>
</organism>
<accession>A0A9N6WRW7</accession>
<dbReference type="Pfam" id="PF03420">
    <property type="entry name" value="Peptidase_S77"/>
    <property type="match status" value="1"/>
</dbReference>
<name>A0A9N6WRW7_9VIRU</name>
<proteinExistence type="predicted"/>
<protein>
    <submittedName>
        <fullName evidence="1">Head maturation protease</fullName>
    </submittedName>
</protein>
<dbReference type="InterPro" id="IPR005082">
    <property type="entry name" value="Peptidase_U9_T4_prohead"/>
</dbReference>
<keyword evidence="1" id="KW-0378">Hydrolase</keyword>
<evidence type="ECO:0000313" key="1">
    <source>
        <dbReference type="EMBL" id="CAI3971055.1"/>
    </source>
</evidence>
<dbReference type="EMBL" id="OX359470">
    <property type="protein sequence ID" value="CAI3971055.1"/>
    <property type="molecule type" value="Genomic_DNA"/>
</dbReference>
<dbReference type="GO" id="GO:0008233">
    <property type="term" value="F:peptidase activity"/>
    <property type="evidence" value="ECO:0007669"/>
    <property type="project" value="UniProtKB-KW"/>
</dbReference>